<dbReference type="GO" id="GO:0001726">
    <property type="term" value="C:ruffle"/>
    <property type="evidence" value="ECO:0007669"/>
    <property type="project" value="TreeGrafter"/>
</dbReference>
<dbReference type="SUPFAM" id="SSF56219">
    <property type="entry name" value="DNase I-like"/>
    <property type="match status" value="1"/>
</dbReference>
<dbReference type="GO" id="GO:0045719">
    <property type="term" value="P:negative regulation of glycogen biosynthetic process"/>
    <property type="evidence" value="ECO:0007669"/>
    <property type="project" value="TreeGrafter"/>
</dbReference>
<feature type="domain" description="Inositol polyphosphate-related phosphatase" evidence="2">
    <location>
        <begin position="1"/>
        <end position="96"/>
    </location>
</feature>
<comment type="caution">
    <text evidence="3">The sequence shown here is derived from an EMBL/GenBank/DDBJ whole genome shotgun (WGS) entry which is preliminary data.</text>
</comment>
<dbReference type="Pfam" id="PF22669">
    <property type="entry name" value="Exo_endo_phos2"/>
    <property type="match status" value="1"/>
</dbReference>
<dbReference type="InterPro" id="IPR046985">
    <property type="entry name" value="IP5"/>
</dbReference>
<protein>
    <recommendedName>
        <fullName evidence="1">phosphoinositide 5-phosphatase</fullName>
        <ecNumber evidence="1">3.1.3.36</ecNumber>
    </recommendedName>
</protein>
<feature type="non-terminal residue" evidence="3">
    <location>
        <position position="1"/>
    </location>
</feature>
<evidence type="ECO:0000256" key="1">
    <source>
        <dbReference type="ARBA" id="ARBA00013044"/>
    </source>
</evidence>
<evidence type="ECO:0000313" key="3">
    <source>
        <dbReference type="EMBL" id="GCB82889.1"/>
    </source>
</evidence>
<dbReference type="GO" id="GO:0005783">
    <property type="term" value="C:endoplasmic reticulum"/>
    <property type="evidence" value="ECO:0007669"/>
    <property type="project" value="TreeGrafter"/>
</dbReference>
<dbReference type="GO" id="GO:0016312">
    <property type="term" value="F:inositol bisphosphate phosphatase activity"/>
    <property type="evidence" value="ECO:0007669"/>
    <property type="project" value="TreeGrafter"/>
</dbReference>
<name>A0A401QBX4_SCYTO</name>
<keyword evidence="4" id="KW-1185">Reference proteome</keyword>
<dbReference type="PANTHER" id="PTHR11200">
    <property type="entry name" value="INOSITOL 5-PHOSPHATASE"/>
    <property type="match status" value="1"/>
</dbReference>
<dbReference type="InterPro" id="IPR036691">
    <property type="entry name" value="Endo/exonu/phosph_ase_sf"/>
</dbReference>
<dbReference type="EC" id="3.1.3.36" evidence="1"/>
<dbReference type="GO" id="GO:0046856">
    <property type="term" value="P:phosphatidylinositol dephosphorylation"/>
    <property type="evidence" value="ECO:0007669"/>
    <property type="project" value="InterPro"/>
</dbReference>
<dbReference type="GO" id="GO:0034485">
    <property type="term" value="F:phosphatidylinositol-3,4,5-trisphosphate 5-phosphatase activity"/>
    <property type="evidence" value="ECO:0007669"/>
    <property type="project" value="TreeGrafter"/>
</dbReference>
<dbReference type="GO" id="GO:0005886">
    <property type="term" value="C:plasma membrane"/>
    <property type="evidence" value="ECO:0007669"/>
    <property type="project" value="TreeGrafter"/>
</dbReference>
<evidence type="ECO:0000259" key="2">
    <source>
        <dbReference type="Pfam" id="PF22669"/>
    </source>
</evidence>
<dbReference type="STRING" id="75743.A0A401QBX4"/>
<proteinExistence type="predicted"/>
<feature type="non-terminal residue" evidence="3">
    <location>
        <position position="96"/>
    </location>
</feature>
<dbReference type="Gene3D" id="3.60.10.10">
    <property type="entry name" value="Endonuclease/exonuclease/phosphatase"/>
    <property type="match status" value="1"/>
</dbReference>
<dbReference type="GO" id="GO:0004439">
    <property type="term" value="F:phosphatidylinositol-4,5-bisphosphate 5-phosphatase activity"/>
    <property type="evidence" value="ECO:0007669"/>
    <property type="project" value="UniProtKB-EC"/>
</dbReference>
<organism evidence="3 4">
    <name type="scientific">Scyliorhinus torazame</name>
    <name type="common">Cloudy catshark</name>
    <name type="synonym">Catulus torazame</name>
    <dbReference type="NCBI Taxonomy" id="75743"/>
    <lineage>
        <taxon>Eukaryota</taxon>
        <taxon>Metazoa</taxon>
        <taxon>Chordata</taxon>
        <taxon>Craniata</taxon>
        <taxon>Vertebrata</taxon>
        <taxon>Chondrichthyes</taxon>
        <taxon>Elasmobranchii</taxon>
        <taxon>Galeomorphii</taxon>
        <taxon>Galeoidea</taxon>
        <taxon>Carcharhiniformes</taxon>
        <taxon>Scyliorhinidae</taxon>
        <taxon>Scyliorhinus</taxon>
    </lineage>
</organism>
<dbReference type="AlphaFoldDB" id="A0A401QBX4"/>
<dbReference type="GO" id="GO:0046627">
    <property type="term" value="P:negative regulation of insulin receptor signaling pathway"/>
    <property type="evidence" value="ECO:0007669"/>
    <property type="project" value="TreeGrafter"/>
</dbReference>
<dbReference type="Proteomes" id="UP000288216">
    <property type="component" value="Unassembled WGS sequence"/>
</dbReference>
<accession>A0A401QBX4</accession>
<sequence>GNKGGVVVRLSIYGHLICFLNCHLPAHIENTNQRLDSFERILDMQQFTGRKACAILDHDLVFWFGDLNFRIADHGLHFIRECITKKRYHLLWDKDQ</sequence>
<dbReference type="EMBL" id="BFAA01030000">
    <property type="protein sequence ID" value="GCB82889.1"/>
    <property type="molecule type" value="Genomic_DNA"/>
</dbReference>
<dbReference type="OrthoDB" id="62798at2759"/>
<dbReference type="InterPro" id="IPR000300">
    <property type="entry name" value="IPPc"/>
</dbReference>
<dbReference type="GO" id="GO:0051898">
    <property type="term" value="P:negative regulation of phosphatidylinositol 3-kinase/protein kinase B signal transduction"/>
    <property type="evidence" value="ECO:0007669"/>
    <property type="project" value="TreeGrafter"/>
</dbReference>
<gene>
    <name evidence="3" type="ORF">scyTo_0023501</name>
</gene>
<dbReference type="PANTHER" id="PTHR11200:SF117">
    <property type="entry name" value="INOSITOL POLYPHOSPHATE 5-PHOSPHATASE K"/>
    <property type="match status" value="1"/>
</dbReference>
<reference evidence="3 4" key="1">
    <citation type="journal article" date="2018" name="Nat. Ecol. Evol.">
        <title>Shark genomes provide insights into elasmobranch evolution and the origin of vertebrates.</title>
        <authorList>
            <person name="Hara Y"/>
            <person name="Yamaguchi K"/>
            <person name="Onimaru K"/>
            <person name="Kadota M"/>
            <person name="Koyanagi M"/>
            <person name="Keeley SD"/>
            <person name="Tatsumi K"/>
            <person name="Tanaka K"/>
            <person name="Motone F"/>
            <person name="Kageyama Y"/>
            <person name="Nozu R"/>
            <person name="Adachi N"/>
            <person name="Nishimura O"/>
            <person name="Nakagawa R"/>
            <person name="Tanegashima C"/>
            <person name="Kiyatake I"/>
            <person name="Matsumoto R"/>
            <person name="Murakumo K"/>
            <person name="Nishida K"/>
            <person name="Terakita A"/>
            <person name="Kuratani S"/>
            <person name="Sato K"/>
            <person name="Hyodo S Kuraku.S."/>
        </authorList>
    </citation>
    <scope>NUCLEOTIDE SEQUENCE [LARGE SCALE GENOMIC DNA]</scope>
</reference>
<evidence type="ECO:0000313" key="4">
    <source>
        <dbReference type="Proteomes" id="UP000288216"/>
    </source>
</evidence>